<reference evidence="1 2" key="1">
    <citation type="submission" date="2024-02" db="EMBL/GenBank/DDBJ databases">
        <authorList>
            <person name="Vignale AGUSTIN F."/>
            <person name="Sosa J E."/>
            <person name="Modenutti C."/>
        </authorList>
    </citation>
    <scope>NUCLEOTIDE SEQUENCE [LARGE SCALE GENOMIC DNA]</scope>
</reference>
<dbReference type="Proteomes" id="UP001642360">
    <property type="component" value="Unassembled WGS sequence"/>
</dbReference>
<evidence type="ECO:0000313" key="2">
    <source>
        <dbReference type="Proteomes" id="UP001642360"/>
    </source>
</evidence>
<comment type="caution">
    <text evidence="1">The sequence shown here is derived from an EMBL/GenBank/DDBJ whole genome shotgun (WGS) entry which is preliminary data.</text>
</comment>
<proteinExistence type="predicted"/>
<name>A0ABC8RPP2_9AQUA</name>
<dbReference type="AlphaFoldDB" id="A0ABC8RPP2"/>
<protein>
    <submittedName>
        <fullName evidence="1">Uncharacterized protein</fullName>
    </submittedName>
</protein>
<sequence length="141" mass="14971">MNAVDSTRAFVKDVKRVSVKVTFFYSIPAPVLSKTPNPPAVTHSLPYPAATPFPKPNSLVAIGTTVSRCSGRTVLTPWVNDGGASMAFQLIDFCWVGVSTAIDFGWGACKGVEVEADPLRLGGNRRTCGPLRLGGNRMTCG</sequence>
<accession>A0ABC8RPP2</accession>
<organism evidence="1 2">
    <name type="scientific">Ilex paraguariensis</name>
    <name type="common">yerba mate</name>
    <dbReference type="NCBI Taxonomy" id="185542"/>
    <lineage>
        <taxon>Eukaryota</taxon>
        <taxon>Viridiplantae</taxon>
        <taxon>Streptophyta</taxon>
        <taxon>Embryophyta</taxon>
        <taxon>Tracheophyta</taxon>
        <taxon>Spermatophyta</taxon>
        <taxon>Magnoliopsida</taxon>
        <taxon>eudicotyledons</taxon>
        <taxon>Gunneridae</taxon>
        <taxon>Pentapetalae</taxon>
        <taxon>asterids</taxon>
        <taxon>campanulids</taxon>
        <taxon>Aquifoliales</taxon>
        <taxon>Aquifoliaceae</taxon>
        <taxon>Ilex</taxon>
    </lineage>
</organism>
<dbReference type="EMBL" id="CAUOFW020001536">
    <property type="protein sequence ID" value="CAK9146141.1"/>
    <property type="molecule type" value="Genomic_DNA"/>
</dbReference>
<keyword evidence="2" id="KW-1185">Reference proteome</keyword>
<gene>
    <name evidence="1" type="ORF">ILEXP_LOCUS13973</name>
</gene>
<evidence type="ECO:0000313" key="1">
    <source>
        <dbReference type="EMBL" id="CAK9146141.1"/>
    </source>
</evidence>